<comment type="similarity">
    <text evidence="1">Belongs to the LysR transcriptional regulatory family.</text>
</comment>
<evidence type="ECO:0000259" key="5">
    <source>
        <dbReference type="PROSITE" id="PS50931"/>
    </source>
</evidence>
<dbReference type="SUPFAM" id="SSF53850">
    <property type="entry name" value="Periplasmic binding protein-like II"/>
    <property type="match status" value="1"/>
</dbReference>
<gene>
    <name evidence="6" type="ORF">SAMN05216605_113173</name>
</gene>
<dbReference type="Gene3D" id="1.10.10.10">
    <property type="entry name" value="Winged helix-like DNA-binding domain superfamily/Winged helix DNA-binding domain"/>
    <property type="match status" value="1"/>
</dbReference>
<protein>
    <submittedName>
        <fullName evidence="6">Transcriptional regulator, LysR family</fullName>
    </submittedName>
</protein>
<dbReference type="InterPro" id="IPR036388">
    <property type="entry name" value="WH-like_DNA-bd_sf"/>
</dbReference>
<organism evidence="6 7">
    <name type="scientific">Pseudomonas abietaniphila</name>
    <dbReference type="NCBI Taxonomy" id="89065"/>
    <lineage>
        <taxon>Bacteria</taxon>
        <taxon>Pseudomonadati</taxon>
        <taxon>Pseudomonadota</taxon>
        <taxon>Gammaproteobacteria</taxon>
        <taxon>Pseudomonadales</taxon>
        <taxon>Pseudomonadaceae</taxon>
        <taxon>Pseudomonas</taxon>
    </lineage>
</organism>
<dbReference type="RefSeq" id="WP_074756105.1">
    <property type="nucleotide sequence ID" value="NZ_FNCO01000013.1"/>
</dbReference>
<feature type="domain" description="HTH lysR-type" evidence="5">
    <location>
        <begin position="3"/>
        <end position="60"/>
    </location>
</feature>
<dbReference type="Pfam" id="PF03466">
    <property type="entry name" value="LysR_substrate"/>
    <property type="match status" value="1"/>
</dbReference>
<dbReference type="GO" id="GO:0005829">
    <property type="term" value="C:cytosol"/>
    <property type="evidence" value="ECO:0007669"/>
    <property type="project" value="TreeGrafter"/>
</dbReference>
<dbReference type="SUPFAM" id="SSF46785">
    <property type="entry name" value="Winged helix' DNA-binding domain"/>
    <property type="match status" value="1"/>
</dbReference>
<dbReference type="Proteomes" id="UP000182894">
    <property type="component" value="Unassembled WGS sequence"/>
</dbReference>
<evidence type="ECO:0000256" key="2">
    <source>
        <dbReference type="ARBA" id="ARBA00023015"/>
    </source>
</evidence>
<dbReference type="Pfam" id="PF00126">
    <property type="entry name" value="HTH_1"/>
    <property type="match status" value="1"/>
</dbReference>
<dbReference type="InterPro" id="IPR000847">
    <property type="entry name" value="LysR_HTH_N"/>
</dbReference>
<name>A0A1G8KRH8_9PSED</name>
<dbReference type="Gene3D" id="3.40.190.290">
    <property type="match status" value="1"/>
</dbReference>
<dbReference type="OrthoDB" id="9785974at2"/>
<evidence type="ECO:0000313" key="6">
    <source>
        <dbReference type="EMBL" id="SDI45520.1"/>
    </source>
</evidence>
<sequence>MHFDLIDLKLFLNVTAAGNITAGAAHSHLSLASASARIRGLESSLGIALLERGRRGVTPTAAGKALTQHARLILQQVERLQADLTDYAQGFKGQIRLLCNTSALSEHLPERLADFLASHPNIDIHLEEHPSLRILHAVRHGTADIGIISDAVDASDLQTVPFCTDPLTLIMPSNHSLAGHDSLRFSQTLHHEFVGLGVNSAMAIYLEEQALHLGRRLKTRVRAESFDGVMRMVVRGAGLGVVPQAAVERFQQAGQLKSVPLSDRWADRTLLLCAPDFGRLPEYINALLRHLAPETAFMGTPMSSSDN</sequence>
<dbReference type="InterPro" id="IPR005119">
    <property type="entry name" value="LysR_subst-bd"/>
</dbReference>
<evidence type="ECO:0000256" key="1">
    <source>
        <dbReference type="ARBA" id="ARBA00009437"/>
    </source>
</evidence>
<keyword evidence="2" id="KW-0805">Transcription regulation</keyword>
<dbReference type="InterPro" id="IPR050950">
    <property type="entry name" value="HTH-type_LysR_regulators"/>
</dbReference>
<keyword evidence="4" id="KW-0804">Transcription</keyword>
<keyword evidence="7" id="KW-1185">Reference proteome</keyword>
<dbReference type="STRING" id="89065.SAMN05216605_113173"/>
<dbReference type="InterPro" id="IPR036390">
    <property type="entry name" value="WH_DNA-bd_sf"/>
</dbReference>
<dbReference type="PANTHER" id="PTHR30419">
    <property type="entry name" value="HTH-TYPE TRANSCRIPTIONAL REGULATOR YBHD"/>
    <property type="match status" value="1"/>
</dbReference>
<keyword evidence="3" id="KW-0238">DNA-binding</keyword>
<dbReference type="AlphaFoldDB" id="A0A1G8KRH8"/>
<evidence type="ECO:0000256" key="4">
    <source>
        <dbReference type="ARBA" id="ARBA00023163"/>
    </source>
</evidence>
<dbReference type="PROSITE" id="PS50931">
    <property type="entry name" value="HTH_LYSR"/>
    <property type="match status" value="1"/>
</dbReference>
<evidence type="ECO:0000313" key="7">
    <source>
        <dbReference type="Proteomes" id="UP000182894"/>
    </source>
</evidence>
<dbReference type="GO" id="GO:0003700">
    <property type="term" value="F:DNA-binding transcription factor activity"/>
    <property type="evidence" value="ECO:0007669"/>
    <property type="project" value="InterPro"/>
</dbReference>
<dbReference type="CDD" id="cd08421">
    <property type="entry name" value="PBP2_LTTR_like_1"/>
    <property type="match status" value="1"/>
</dbReference>
<dbReference type="GO" id="GO:0003677">
    <property type="term" value="F:DNA binding"/>
    <property type="evidence" value="ECO:0007669"/>
    <property type="project" value="UniProtKB-KW"/>
</dbReference>
<reference evidence="7" key="1">
    <citation type="submission" date="2016-10" db="EMBL/GenBank/DDBJ databases">
        <authorList>
            <person name="Varghese N."/>
            <person name="Submissions S."/>
        </authorList>
    </citation>
    <scope>NUCLEOTIDE SEQUENCE [LARGE SCALE GENOMIC DNA]</scope>
    <source>
        <strain evidence="7">ATCC 700689</strain>
    </source>
</reference>
<proteinExistence type="inferred from homology"/>
<evidence type="ECO:0000256" key="3">
    <source>
        <dbReference type="ARBA" id="ARBA00023125"/>
    </source>
</evidence>
<dbReference type="PANTHER" id="PTHR30419:SF2">
    <property type="entry name" value="LYSR FAMILY TRANSCRIPTIONAL REGULATOR"/>
    <property type="match status" value="1"/>
</dbReference>
<dbReference type="EMBL" id="FNCO01000013">
    <property type="protein sequence ID" value="SDI45520.1"/>
    <property type="molecule type" value="Genomic_DNA"/>
</dbReference>
<accession>A0A1G8KRH8</accession>